<sequence length="69" mass="7320">MIMTEVCTACSIAVDKVELDTPFDGDERGLDDNSVVAVALAERSSSLEKATGLPELNKGFIGDIESCLE</sequence>
<evidence type="ECO:0000313" key="1">
    <source>
        <dbReference type="EMBL" id="ELY56549.1"/>
    </source>
</evidence>
<dbReference type="Proteomes" id="UP000011688">
    <property type="component" value="Unassembled WGS sequence"/>
</dbReference>
<evidence type="ECO:0000313" key="2">
    <source>
        <dbReference type="Proteomes" id="UP000011688"/>
    </source>
</evidence>
<reference evidence="1 2" key="1">
    <citation type="journal article" date="2014" name="PLoS Genet.">
        <title>Phylogenetically driven sequencing of extremely halophilic archaea reveals strategies for static and dynamic osmo-response.</title>
        <authorList>
            <person name="Becker E.A."/>
            <person name="Seitzer P.M."/>
            <person name="Tritt A."/>
            <person name="Larsen D."/>
            <person name="Krusor M."/>
            <person name="Yao A.I."/>
            <person name="Wu D."/>
            <person name="Madern D."/>
            <person name="Eisen J.A."/>
            <person name="Darling A.E."/>
            <person name="Facciotti M.T."/>
        </authorList>
    </citation>
    <scope>NUCLEOTIDE SEQUENCE [LARGE SCALE GENOMIC DNA]</scope>
    <source>
        <strain evidence="1 2">DSM 10524</strain>
    </source>
</reference>
<gene>
    <name evidence="1" type="ORF">C491_13457</name>
</gene>
<keyword evidence="2" id="KW-1185">Reference proteome</keyword>
<name>L9X465_9EURY</name>
<organism evidence="1 2">
    <name type="scientific">Natronococcus amylolyticus DSM 10524</name>
    <dbReference type="NCBI Taxonomy" id="1227497"/>
    <lineage>
        <taxon>Archaea</taxon>
        <taxon>Methanobacteriati</taxon>
        <taxon>Methanobacteriota</taxon>
        <taxon>Stenosarchaea group</taxon>
        <taxon>Halobacteria</taxon>
        <taxon>Halobacteriales</taxon>
        <taxon>Natrialbaceae</taxon>
        <taxon>Natronococcus</taxon>
    </lineage>
</organism>
<protein>
    <submittedName>
        <fullName evidence="1">Uncharacterized protein</fullName>
    </submittedName>
</protein>
<dbReference type="AlphaFoldDB" id="L9X465"/>
<comment type="caution">
    <text evidence="1">The sequence shown here is derived from an EMBL/GenBank/DDBJ whole genome shotgun (WGS) entry which is preliminary data.</text>
</comment>
<dbReference type="EMBL" id="AOIB01000027">
    <property type="protein sequence ID" value="ELY56549.1"/>
    <property type="molecule type" value="Genomic_DNA"/>
</dbReference>
<proteinExistence type="predicted"/>
<accession>L9X465</accession>